<comment type="caution">
    <text evidence="8">The sequence shown here is derived from an EMBL/GenBank/DDBJ whole genome shotgun (WGS) entry which is preliminary data.</text>
</comment>
<dbReference type="EMBL" id="JAHUZE010000003">
    <property type="protein sequence ID" value="MBV7380053.1"/>
    <property type="molecule type" value="Genomic_DNA"/>
</dbReference>
<evidence type="ECO:0000313" key="9">
    <source>
        <dbReference type="Proteomes" id="UP000756530"/>
    </source>
</evidence>
<evidence type="ECO:0000256" key="5">
    <source>
        <dbReference type="ARBA" id="ARBA00022842"/>
    </source>
</evidence>
<dbReference type="Proteomes" id="UP000756530">
    <property type="component" value="Unassembled WGS sequence"/>
</dbReference>
<reference evidence="8 9" key="1">
    <citation type="submission" date="2021-05" db="EMBL/GenBank/DDBJ databases">
        <title>Culturable bacteria isolated from Daya Bay.</title>
        <authorList>
            <person name="Zheng W."/>
            <person name="Yu S."/>
            <person name="Huang Y."/>
        </authorList>
    </citation>
    <scope>NUCLEOTIDE SEQUENCE [LARGE SCALE GENOMIC DNA]</scope>
    <source>
        <strain evidence="8 9">DP4N28-5</strain>
    </source>
</reference>
<dbReference type="NCBIfam" id="NF007980">
    <property type="entry name" value="PRK10707.1"/>
    <property type="match status" value="1"/>
</dbReference>
<keyword evidence="4" id="KW-0378">Hydrolase</keyword>
<dbReference type="Pfam" id="PF00293">
    <property type="entry name" value="NUDIX"/>
    <property type="match status" value="1"/>
</dbReference>
<organism evidence="8 9">
    <name type="scientific">Maritimibacter dapengensis</name>
    <dbReference type="NCBI Taxonomy" id="2836868"/>
    <lineage>
        <taxon>Bacteria</taxon>
        <taxon>Pseudomonadati</taxon>
        <taxon>Pseudomonadota</taxon>
        <taxon>Alphaproteobacteria</taxon>
        <taxon>Rhodobacterales</taxon>
        <taxon>Roseobacteraceae</taxon>
        <taxon>Maritimibacter</taxon>
    </lineage>
</organism>
<keyword evidence="3" id="KW-0479">Metal-binding</keyword>
<dbReference type="PROSITE" id="PS51462">
    <property type="entry name" value="NUDIX"/>
    <property type="match status" value="1"/>
</dbReference>
<evidence type="ECO:0000259" key="7">
    <source>
        <dbReference type="PROSITE" id="PS51462"/>
    </source>
</evidence>
<dbReference type="PANTHER" id="PTHR12992:SF11">
    <property type="entry name" value="MITOCHONDRIAL COENZYME A DIPHOSPHATASE NUDT8"/>
    <property type="match status" value="1"/>
</dbReference>
<keyword evidence="5" id="KW-0460">Magnesium</keyword>
<protein>
    <submittedName>
        <fullName evidence="8">CoA pyrophosphatase</fullName>
    </submittedName>
</protein>
<dbReference type="InterPro" id="IPR045121">
    <property type="entry name" value="CoAse"/>
</dbReference>
<evidence type="ECO:0000256" key="1">
    <source>
        <dbReference type="ARBA" id="ARBA00001936"/>
    </source>
</evidence>
<evidence type="ECO:0000256" key="3">
    <source>
        <dbReference type="ARBA" id="ARBA00022723"/>
    </source>
</evidence>
<keyword evidence="6" id="KW-0464">Manganese</keyword>
<feature type="domain" description="Nudix hydrolase" evidence="7">
    <location>
        <begin position="44"/>
        <end position="178"/>
    </location>
</feature>
<dbReference type="PANTHER" id="PTHR12992">
    <property type="entry name" value="NUDIX HYDROLASE"/>
    <property type="match status" value="1"/>
</dbReference>
<name>A0ABS6T474_9RHOB</name>
<evidence type="ECO:0000313" key="8">
    <source>
        <dbReference type="EMBL" id="MBV7380053.1"/>
    </source>
</evidence>
<gene>
    <name evidence="8" type="ORF">KJP28_14070</name>
</gene>
<dbReference type="InterPro" id="IPR000086">
    <property type="entry name" value="NUDIX_hydrolase_dom"/>
</dbReference>
<dbReference type="RefSeq" id="WP_218393248.1">
    <property type="nucleotide sequence ID" value="NZ_JAHUZE010000003.1"/>
</dbReference>
<keyword evidence="9" id="KW-1185">Reference proteome</keyword>
<proteinExistence type="predicted"/>
<comment type="cofactor">
    <cofactor evidence="2">
        <name>Mg(2+)</name>
        <dbReference type="ChEBI" id="CHEBI:18420"/>
    </cofactor>
</comment>
<evidence type="ECO:0000256" key="4">
    <source>
        <dbReference type="ARBA" id="ARBA00022801"/>
    </source>
</evidence>
<accession>A0ABS6T474</accession>
<dbReference type="CDD" id="cd03426">
    <property type="entry name" value="NUDIX_CoAse_Nudt7"/>
    <property type="match status" value="1"/>
</dbReference>
<evidence type="ECO:0000256" key="2">
    <source>
        <dbReference type="ARBA" id="ARBA00001946"/>
    </source>
</evidence>
<sequence length="207" mass="22990">MHRVAVTDADKAQAALERAVRGGRGSGSSDFDLNPQFRPKVQTLRPAGVLVPFYRDTRGGLSLILTQRSSALKHHPGQIAFPGGKVDPVDTDEIAAAMREADEEIGLAPDNVEIIGTLPPHETITAFNVTPVVGLVREPFVWRPERGEVAEIFSVPFDHVMNPERYVVEGRYYRGVKRHYFTVPWGPYYIWGATARMLRVLADRVAS</sequence>
<comment type="cofactor">
    <cofactor evidence="1">
        <name>Mn(2+)</name>
        <dbReference type="ChEBI" id="CHEBI:29035"/>
    </cofactor>
</comment>
<evidence type="ECO:0000256" key="6">
    <source>
        <dbReference type="ARBA" id="ARBA00023211"/>
    </source>
</evidence>